<reference evidence="1" key="1">
    <citation type="submission" date="2022-10" db="EMBL/GenBank/DDBJ databases">
        <title>Genome Sequence of Xylaria curta.</title>
        <authorList>
            <person name="Buettner E."/>
        </authorList>
    </citation>
    <scope>NUCLEOTIDE SEQUENCE</scope>
    <source>
        <strain evidence="1">Babe10</strain>
    </source>
</reference>
<organism evidence="1 2">
    <name type="scientific">Xylaria curta</name>
    <dbReference type="NCBI Taxonomy" id="42375"/>
    <lineage>
        <taxon>Eukaryota</taxon>
        <taxon>Fungi</taxon>
        <taxon>Dikarya</taxon>
        <taxon>Ascomycota</taxon>
        <taxon>Pezizomycotina</taxon>
        <taxon>Sordariomycetes</taxon>
        <taxon>Xylariomycetidae</taxon>
        <taxon>Xylariales</taxon>
        <taxon>Xylariaceae</taxon>
        <taxon>Xylaria</taxon>
    </lineage>
</organism>
<sequence>MANGDSKVKEYPCKYWARNDERTSSSQSAILALMSSAWSLCLFFDRSWLCPHVPHESRMLAGWKGVGRADERRYPQIAQVRRSRDLAGNAETQPAIRSDGSLQAPTVLHKICTTSLASDVVLCTHSCAIPGWQLYIHYLLTYTRLWVAGFDACFGSGLPMCREDNCQHVHAFLVSLKIVIQSNKNRLRKKFATMTKAIGLAAASEIPYPTPTVQVELQFSYLYL</sequence>
<evidence type="ECO:0000313" key="2">
    <source>
        <dbReference type="Proteomes" id="UP001143856"/>
    </source>
</evidence>
<protein>
    <submittedName>
        <fullName evidence="1">Uncharacterized protein</fullName>
    </submittedName>
</protein>
<comment type="caution">
    <text evidence="1">The sequence shown here is derived from an EMBL/GenBank/DDBJ whole genome shotgun (WGS) entry which is preliminary data.</text>
</comment>
<name>A0ACC1PB33_9PEZI</name>
<proteinExistence type="predicted"/>
<keyword evidence="2" id="KW-1185">Reference proteome</keyword>
<accession>A0ACC1PB33</accession>
<gene>
    <name evidence="1" type="ORF">NUW58_g3415</name>
</gene>
<evidence type="ECO:0000313" key="1">
    <source>
        <dbReference type="EMBL" id="KAJ2989546.1"/>
    </source>
</evidence>
<dbReference type="Proteomes" id="UP001143856">
    <property type="component" value="Unassembled WGS sequence"/>
</dbReference>
<dbReference type="EMBL" id="JAPDGR010000516">
    <property type="protein sequence ID" value="KAJ2989546.1"/>
    <property type="molecule type" value="Genomic_DNA"/>
</dbReference>